<dbReference type="InterPro" id="IPR003781">
    <property type="entry name" value="CoA-bd"/>
</dbReference>
<dbReference type="InterPro" id="IPR013815">
    <property type="entry name" value="ATP_grasp_subdomain_1"/>
</dbReference>
<dbReference type="Proteomes" id="UP000184440">
    <property type="component" value="Unassembled WGS sequence"/>
</dbReference>
<dbReference type="OrthoDB" id="190266at2"/>
<reference evidence="2 3" key="1">
    <citation type="submission" date="2016-11" db="EMBL/GenBank/DDBJ databases">
        <authorList>
            <person name="Jaros S."/>
            <person name="Januszkiewicz K."/>
            <person name="Wedrychowicz H."/>
        </authorList>
    </citation>
    <scope>NUCLEOTIDE SEQUENCE [LARGE SCALE GENOMIC DNA]</scope>
    <source>
        <strain evidence="2 3">DSM 46144</strain>
    </source>
</reference>
<evidence type="ECO:0000259" key="1">
    <source>
        <dbReference type="SMART" id="SM00881"/>
    </source>
</evidence>
<dbReference type="SMART" id="SM00881">
    <property type="entry name" value="CoA_binding"/>
    <property type="match status" value="1"/>
</dbReference>
<dbReference type="PANTHER" id="PTHR42793:SF4">
    <property type="entry name" value="BLL6376 PROTEIN"/>
    <property type="match status" value="1"/>
</dbReference>
<sequence>MTVAPPLSGAELARALFAPRSVALIGASSDPVKASSRPLRYLRRDGFAGAVYPVNRRGGVIGGEPVHRTLAELPEVPEHAFLMTPTAATVAAVRECGEAGVRLATVLSGGFGENGPTGRERERALRETAAAYGVRLLGPNSLGVVNPRRRLALTANAAFSEPDLPVGGTMVASQSGSLLGALMSRSRGRGTGFSRMVSVGAEADLSLGEICAATVADDDVTGYLLFLESLRHADRLRAFAIAAAAEGKPVVAYKLGRSRVGAELALSHTGALAGEDDVATAFLADCGIARISTLDGLLEALPLLDAVPARRAGERPRRVGVVTTTGGGAAMVVDQIGVRGVPLATVSAATHARLTAAGVAAEPGPIVDLTLAGTRPEIMGAALDVLRTAPEIDLLVAVIGSSARSQPELATTPLVDRAGRPGCPLAVFVVPEAPDASAMLAATGLPVSRTPESCADVVAAALGRTAPTPRTVPTAAVPGPARLLDEAASYARIAALGVPVAPFRVVPVGAVAPEDLAFPVAVKALSAALPHKSDVGGVVLGVGSPADVRTASRRVAADVAAGAGVQIHEVLVQEMRPALGEVLVGYRVDPEAGPMVLVAAGGVLAELLRDRAVRMAPVDRETALEMLDEVVSLGVLRGFRGAPRGDLGALADVVVALSRLAEDAGVVTAELNPVLVGATGVTAVDAVVHCVDDSSNDRQEDR</sequence>
<dbReference type="InterPro" id="IPR016102">
    <property type="entry name" value="Succinyl-CoA_synth-like"/>
</dbReference>
<gene>
    <name evidence="2" type="ORF">SAMN05443668_106354</name>
</gene>
<dbReference type="Gene3D" id="3.40.50.720">
    <property type="entry name" value="NAD(P)-binding Rossmann-like Domain"/>
    <property type="match status" value="1"/>
</dbReference>
<dbReference type="EMBL" id="FRCS01000006">
    <property type="protein sequence ID" value="SHN39758.1"/>
    <property type="molecule type" value="Genomic_DNA"/>
</dbReference>
<dbReference type="Pfam" id="PF13549">
    <property type="entry name" value="ATP-grasp_5"/>
    <property type="match status" value="1"/>
</dbReference>
<feature type="domain" description="CoA-binding" evidence="1">
    <location>
        <begin position="16"/>
        <end position="111"/>
    </location>
</feature>
<dbReference type="InterPro" id="IPR036291">
    <property type="entry name" value="NAD(P)-bd_dom_sf"/>
</dbReference>
<accession>A0A1M7R3R3</accession>
<dbReference type="STRING" id="134849.SAMN05443668_106354"/>
<dbReference type="Gene3D" id="3.30.1490.20">
    <property type="entry name" value="ATP-grasp fold, A domain"/>
    <property type="match status" value="1"/>
</dbReference>
<name>A0A1M7R3R3_9ACTN</name>
<dbReference type="GO" id="GO:0005524">
    <property type="term" value="F:ATP binding"/>
    <property type="evidence" value="ECO:0007669"/>
    <property type="project" value="InterPro"/>
</dbReference>
<protein>
    <submittedName>
        <fullName evidence="2">Acyl-CoA synthetase (NDP forming)</fullName>
    </submittedName>
</protein>
<keyword evidence="3" id="KW-1185">Reference proteome</keyword>
<evidence type="ECO:0000313" key="3">
    <source>
        <dbReference type="Proteomes" id="UP000184440"/>
    </source>
</evidence>
<dbReference type="Gene3D" id="3.40.50.261">
    <property type="entry name" value="Succinyl-CoA synthetase domains"/>
    <property type="match status" value="2"/>
</dbReference>
<dbReference type="SUPFAM" id="SSF56059">
    <property type="entry name" value="Glutathione synthetase ATP-binding domain-like"/>
    <property type="match status" value="1"/>
</dbReference>
<evidence type="ECO:0000313" key="2">
    <source>
        <dbReference type="EMBL" id="SHN39758.1"/>
    </source>
</evidence>
<dbReference type="AlphaFoldDB" id="A0A1M7R3R3"/>
<dbReference type="SUPFAM" id="SSF52210">
    <property type="entry name" value="Succinyl-CoA synthetase domains"/>
    <property type="match status" value="2"/>
</dbReference>
<dbReference type="Pfam" id="PF13380">
    <property type="entry name" value="CoA_binding_2"/>
    <property type="match status" value="1"/>
</dbReference>
<dbReference type="Pfam" id="PF13607">
    <property type="entry name" value="Succ_CoA_lig"/>
    <property type="match status" value="1"/>
</dbReference>
<organism evidence="2 3">
    <name type="scientific">Cryptosporangium aurantiacum</name>
    <dbReference type="NCBI Taxonomy" id="134849"/>
    <lineage>
        <taxon>Bacteria</taxon>
        <taxon>Bacillati</taxon>
        <taxon>Actinomycetota</taxon>
        <taxon>Actinomycetes</taxon>
        <taxon>Cryptosporangiales</taxon>
        <taxon>Cryptosporangiaceae</taxon>
        <taxon>Cryptosporangium</taxon>
    </lineage>
</organism>
<dbReference type="Gene3D" id="3.30.470.20">
    <property type="entry name" value="ATP-grasp fold, B domain"/>
    <property type="match status" value="1"/>
</dbReference>
<proteinExistence type="predicted"/>
<dbReference type="RefSeq" id="WP_073259699.1">
    <property type="nucleotide sequence ID" value="NZ_FRCS01000006.1"/>
</dbReference>
<dbReference type="PANTHER" id="PTHR42793">
    <property type="entry name" value="COA BINDING DOMAIN CONTAINING PROTEIN"/>
    <property type="match status" value="1"/>
</dbReference>
<dbReference type="SUPFAM" id="SSF51735">
    <property type="entry name" value="NAD(P)-binding Rossmann-fold domains"/>
    <property type="match status" value="1"/>
</dbReference>
<dbReference type="InterPro" id="IPR032875">
    <property type="entry name" value="Succ_CoA_lig_flav_dom"/>
</dbReference>